<dbReference type="Pfam" id="PF00620">
    <property type="entry name" value="RhoGAP"/>
    <property type="match status" value="1"/>
</dbReference>
<keyword evidence="5" id="KW-1185">Reference proteome</keyword>
<feature type="compositionally biased region" description="Low complexity" evidence="2">
    <location>
        <begin position="143"/>
        <end position="163"/>
    </location>
</feature>
<evidence type="ECO:0000313" key="4">
    <source>
        <dbReference type="EMBL" id="KAF9581136.1"/>
    </source>
</evidence>
<sequence length="884" mass="94648">MPRSKTHPPLPALSSNRFYFSPVALLLPVKPLQPLKPGPAAGKGIPLTDSLSSTRTASSALAEPLALPLDHGTCNNNSNISNVAIATTLFSSTTSGSVIVDNGSPRNLPQPPPKPKRISQPPQPKAKPLNLKSVPILPKSDLPAQSSSSTQSSASPSSTATASPAFVQISSTSTSTLTSTSKIPTQPQPQEKLRPIAAASVTQKASPTPPLPPLRKPRSGEDGGEAGAPSWTAESPLISGHLSNLGALSSPLSKSLPENKFLRPAPTPPTSLTKNTTESSESSAHAPTLPEGANPTLFNARSRLRSTSDAKGPPSLSVILPSQAPSRTETVVPAWIGSSAAAVTSVNIGHSGSPLSPTSPASPFGYETSDNDDWSDSSQPSANATSGAPLTTPLQKIQALAQEQTDRVRQINYAEKKADLADVVYEKSSHWRARGAEWGVMAKKAWEDRGGMGGIAGGIADRWKRREGNGIASDLTKPGGVSQIFGLPLEEAARLSRISLSLGIPAVVTRCIEYLDIMGVEEVGLYRVPGSTSNVARLKAMFDQGIDYDFLQKGNTPQSPHDVATLLKLYLRELPCPVIPPEIMPAYNIDLTNLESNLQQLREALRQLPLVNYVLLGALCQHLSNFADYESTTKMSISNLGLIFCPTLQMGSILFRSLLGGDGPEKERRRRLLTIWEDLDRRHEELENIEMIREFEMLERKSERSLGPIVRCEDMQERTMPLSTFADSSTGHDPFSSWQQPGLNGGGDLLNLGTSPPSESGGRMRLHSRVGPGSRVEIGSSPSLPSPPSPDRNDGGNDYNNGSKWSGVNMNVPKKPSEPPVMDLYDELMTRELNEATNTPLIDFIDSSPSGNDHNTSAAATADPSDVRWRRHAREPATNRSVLL</sequence>
<accession>A0A9P6FUV7</accession>
<dbReference type="GO" id="GO:0007165">
    <property type="term" value="P:signal transduction"/>
    <property type="evidence" value="ECO:0007669"/>
    <property type="project" value="InterPro"/>
</dbReference>
<feature type="domain" description="Rho-GAP" evidence="3">
    <location>
        <begin position="487"/>
        <end position="687"/>
    </location>
</feature>
<feature type="compositionally biased region" description="Polar residues" evidence="2">
    <location>
        <begin position="376"/>
        <end position="389"/>
    </location>
</feature>
<dbReference type="InterPro" id="IPR000198">
    <property type="entry name" value="RhoGAP_dom"/>
</dbReference>
<dbReference type="InterPro" id="IPR050729">
    <property type="entry name" value="Rho-GAP"/>
</dbReference>
<dbReference type="Proteomes" id="UP000780801">
    <property type="component" value="Unassembled WGS sequence"/>
</dbReference>
<dbReference type="OrthoDB" id="185175at2759"/>
<feature type="region of interest" description="Disordered" evidence="2">
    <location>
        <begin position="97"/>
        <end position="163"/>
    </location>
</feature>
<evidence type="ECO:0000259" key="3">
    <source>
        <dbReference type="PROSITE" id="PS50238"/>
    </source>
</evidence>
<dbReference type="Gene3D" id="1.10.555.10">
    <property type="entry name" value="Rho GTPase activation protein"/>
    <property type="match status" value="1"/>
</dbReference>
<reference evidence="4" key="1">
    <citation type="journal article" date="2020" name="Fungal Divers.">
        <title>Resolving the Mortierellaceae phylogeny through synthesis of multi-gene phylogenetics and phylogenomics.</title>
        <authorList>
            <person name="Vandepol N."/>
            <person name="Liber J."/>
            <person name="Desiro A."/>
            <person name="Na H."/>
            <person name="Kennedy M."/>
            <person name="Barry K."/>
            <person name="Grigoriev I.V."/>
            <person name="Miller A.N."/>
            <person name="O'Donnell K."/>
            <person name="Stajich J.E."/>
            <person name="Bonito G."/>
        </authorList>
    </citation>
    <scope>NUCLEOTIDE SEQUENCE</scope>
    <source>
        <strain evidence="4">KOD1015</strain>
    </source>
</reference>
<dbReference type="EMBL" id="JAABOA010001649">
    <property type="protein sequence ID" value="KAF9581136.1"/>
    <property type="molecule type" value="Genomic_DNA"/>
</dbReference>
<dbReference type="InterPro" id="IPR008936">
    <property type="entry name" value="Rho_GTPase_activation_prot"/>
</dbReference>
<dbReference type="SUPFAM" id="SSF48350">
    <property type="entry name" value="GTPase activation domain, GAP"/>
    <property type="match status" value="1"/>
</dbReference>
<feature type="compositionally biased region" description="Polar residues" evidence="2">
    <location>
        <begin position="724"/>
        <end position="741"/>
    </location>
</feature>
<evidence type="ECO:0000313" key="5">
    <source>
        <dbReference type="Proteomes" id="UP000780801"/>
    </source>
</evidence>
<comment type="caution">
    <text evidence="4">The sequence shown here is derived from an EMBL/GenBank/DDBJ whole genome shotgun (WGS) entry which is preliminary data.</text>
</comment>
<feature type="compositionally biased region" description="Low complexity" evidence="2">
    <location>
        <begin position="172"/>
        <end position="181"/>
    </location>
</feature>
<evidence type="ECO:0000256" key="1">
    <source>
        <dbReference type="ARBA" id="ARBA00022468"/>
    </source>
</evidence>
<feature type="region of interest" description="Disordered" evidence="2">
    <location>
        <begin position="172"/>
        <end position="191"/>
    </location>
</feature>
<protein>
    <recommendedName>
        <fullName evidence="3">Rho-GAP domain-containing protein</fullName>
    </recommendedName>
</protein>
<evidence type="ECO:0000256" key="2">
    <source>
        <dbReference type="SAM" id="MobiDB-lite"/>
    </source>
</evidence>
<dbReference type="GO" id="GO:0005737">
    <property type="term" value="C:cytoplasm"/>
    <property type="evidence" value="ECO:0007669"/>
    <property type="project" value="TreeGrafter"/>
</dbReference>
<dbReference type="PROSITE" id="PS50238">
    <property type="entry name" value="RHOGAP"/>
    <property type="match status" value="1"/>
</dbReference>
<feature type="compositionally biased region" description="Polar residues" evidence="2">
    <location>
        <begin position="847"/>
        <end position="859"/>
    </location>
</feature>
<feature type="region of interest" description="Disordered" evidence="2">
    <location>
        <begin position="256"/>
        <end position="296"/>
    </location>
</feature>
<feature type="compositionally biased region" description="Polar residues" evidence="2">
    <location>
        <begin position="350"/>
        <end position="361"/>
    </location>
</feature>
<feature type="region of interest" description="Disordered" evidence="2">
    <location>
        <begin position="724"/>
        <end position="819"/>
    </location>
</feature>
<keyword evidence="1" id="KW-0343">GTPase activation</keyword>
<feature type="region of interest" description="Disordered" evidence="2">
    <location>
        <begin position="841"/>
        <end position="884"/>
    </location>
</feature>
<dbReference type="PANTHER" id="PTHR23176">
    <property type="entry name" value="RHO/RAC/CDC GTPASE-ACTIVATING PROTEIN"/>
    <property type="match status" value="1"/>
</dbReference>
<gene>
    <name evidence="4" type="ORF">BGW38_001957</name>
</gene>
<dbReference type="PANTHER" id="PTHR23176:SF129">
    <property type="entry name" value="RHO GTPASE ACTIVATING PROTEIN AT 16F, ISOFORM E-RELATED"/>
    <property type="match status" value="1"/>
</dbReference>
<feature type="region of interest" description="Disordered" evidence="2">
    <location>
        <begin position="199"/>
        <end position="235"/>
    </location>
</feature>
<dbReference type="AlphaFoldDB" id="A0A9P6FUV7"/>
<name>A0A9P6FUV7_9FUNG</name>
<dbReference type="GO" id="GO:0005096">
    <property type="term" value="F:GTPase activator activity"/>
    <property type="evidence" value="ECO:0007669"/>
    <property type="project" value="UniProtKB-KW"/>
</dbReference>
<proteinExistence type="predicted"/>
<feature type="region of interest" description="Disordered" evidence="2">
    <location>
        <begin position="350"/>
        <end position="389"/>
    </location>
</feature>
<organism evidence="4 5">
    <name type="scientific">Lunasporangiospora selenospora</name>
    <dbReference type="NCBI Taxonomy" id="979761"/>
    <lineage>
        <taxon>Eukaryota</taxon>
        <taxon>Fungi</taxon>
        <taxon>Fungi incertae sedis</taxon>
        <taxon>Mucoromycota</taxon>
        <taxon>Mortierellomycotina</taxon>
        <taxon>Mortierellomycetes</taxon>
        <taxon>Mortierellales</taxon>
        <taxon>Mortierellaceae</taxon>
        <taxon>Lunasporangiospora</taxon>
    </lineage>
</organism>
<dbReference type="SMART" id="SM00324">
    <property type="entry name" value="RhoGAP"/>
    <property type="match status" value="1"/>
</dbReference>
<feature type="compositionally biased region" description="Polar residues" evidence="2">
    <location>
        <begin position="270"/>
        <end position="285"/>
    </location>
</feature>
<dbReference type="CDD" id="cd00159">
    <property type="entry name" value="RhoGAP"/>
    <property type="match status" value="1"/>
</dbReference>